<dbReference type="AlphaFoldDB" id="C5RCR9"/>
<dbReference type="InterPro" id="IPR010982">
    <property type="entry name" value="Lambda_DNA-bd_dom_sf"/>
</dbReference>
<dbReference type="InterPro" id="IPR001387">
    <property type="entry name" value="Cro/C1-type_HTH"/>
</dbReference>
<dbReference type="PANTHER" id="PTHR46558">
    <property type="entry name" value="TRACRIPTIONAL REGULATORY PROTEIN-RELATED-RELATED"/>
    <property type="match status" value="1"/>
</dbReference>
<dbReference type="EMBL" id="ACKU01000033">
    <property type="protein sequence ID" value="EER73988.1"/>
    <property type="molecule type" value="Genomic_DNA"/>
</dbReference>
<keyword evidence="1 3" id="KW-0238">DNA-binding</keyword>
<protein>
    <submittedName>
        <fullName evidence="3">DNA-binding helix-turn-helix protein</fullName>
    </submittedName>
</protein>
<reference evidence="3 4" key="1">
    <citation type="submission" date="2009-04" db="EMBL/GenBank/DDBJ databases">
        <authorList>
            <person name="Qin X."/>
            <person name="Bachman B."/>
            <person name="Battles P."/>
            <person name="Bell A."/>
            <person name="Bess C."/>
            <person name="Bickham C."/>
            <person name="Chaboub L."/>
            <person name="Chen D."/>
            <person name="Coyle M."/>
            <person name="Deiros D.R."/>
            <person name="Dinh H."/>
            <person name="Forbes L."/>
            <person name="Fowler G."/>
            <person name="Francisco L."/>
            <person name="Fu Q."/>
            <person name="Gubbala S."/>
            <person name="Hale W."/>
            <person name="Han Y."/>
            <person name="Hemphill L."/>
            <person name="Highlander S.K."/>
            <person name="Hirani K."/>
            <person name="Hogues M."/>
            <person name="Jackson L."/>
            <person name="Jakkamsetti A."/>
            <person name="Javaid M."/>
            <person name="Jiang H."/>
            <person name="Korchina V."/>
            <person name="Kovar C."/>
            <person name="Lara F."/>
            <person name="Lee S."/>
            <person name="Mata R."/>
            <person name="Mathew T."/>
            <person name="Moen C."/>
            <person name="Morales K."/>
            <person name="Munidasa M."/>
            <person name="Nazareth L."/>
            <person name="Ngo R."/>
            <person name="Nguyen L."/>
            <person name="Okwuonu G."/>
            <person name="Ongeri F."/>
            <person name="Patil S."/>
            <person name="Petrosino J."/>
            <person name="Pham C."/>
            <person name="Pham P."/>
            <person name="Pu L.-L."/>
            <person name="Puazo M."/>
            <person name="Raj R."/>
            <person name="Reid J."/>
            <person name="Rouhana J."/>
            <person name="Saada N."/>
            <person name="Shang Y."/>
            <person name="Simmons D."/>
            <person name="Thornton R."/>
            <person name="Warren J."/>
            <person name="Weissenberger G."/>
            <person name="Zhang J."/>
            <person name="Zhang L."/>
            <person name="Zhou C."/>
            <person name="Zhu D."/>
            <person name="Muzny D."/>
            <person name="Worley K."/>
            <person name="Gibbs R."/>
        </authorList>
    </citation>
    <scope>NUCLEOTIDE SEQUENCE [LARGE SCALE GENOMIC DNA]</scope>
    <source>
        <strain evidence="3 4">ATCC 33313</strain>
    </source>
</reference>
<dbReference type="GO" id="GO:0003677">
    <property type="term" value="F:DNA binding"/>
    <property type="evidence" value="ECO:0007669"/>
    <property type="project" value="UniProtKB-KW"/>
</dbReference>
<dbReference type="CDD" id="cd00093">
    <property type="entry name" value="HTH_XRE"/>
    <property type="match status" value="1"/>
</dbReference>
<evidence type="ECO:0000313" key="4">
    <source>
        <dbReference type="Proteomes" id="UP000004528"/>
    </source>
</evidence>
<sequence length="156" mass="17534">MQLIKFSFIIVTVKIKIIQNFKIEKVEHMASSEGKATMGRNIKRYIKQNEMTAAHLAEVIGVSTATISDWSNGKTYPRIDKIEAMAEFFGISKSDLVEEPNQSSKAVVTDEPVLMAAHWGLDISGLPDEERSRVIDRAKSYIEGLIADYEDRNGNR</sequence>
<dbReference type="Pfam" id="PF01381">
    <property type="entry name" value="HTH_3"/>
    <property type="match status" value="1"/>
</dbReference>
<evidence type="ECO:0000259" key="2">
    <source>
        <dbReference type="PROSITE" id="PS50943"/>
    </source>
</evidence>
<keyword evidence="4" id="KW-1185">Reference proteome</keyword>
<dbReference type="PROSITE" id="PS50943">
    <property type="entry name" value="HTH_CROC1"/>
    <property type="match status" value="1"/>
</dbReference>
<organism evidence="3 4">
    <name type="scientific">Weissella paramesenteroides ATCC 33313</name>
    <dbReference type="NCBI Taxonomy" id="585506"/>
    <lineage>
        <taxon>Bacteria</taxon>
        <taxon>Bacillati</taxon>
        <taxon>Bacillota</taxon>
        <taxon>Bacilli</taxon>
        <taxon>Lactobacillales</taxon>
        <taxon>Lactobacillaceae</taxon>
        <taxon>Weissella</taxon>
    </lineage>
</organism>
<dbReference type="HOGENOM" id="CLU_066192_4_5_9"/>
<evidence type="ECO:0000313" key="3">
    <source>
        <dbReference type="EMBL" id="EER73988.1"/>
    </source>
</evidence>
<evidence type="ECO:0000256" key="1">
    <source>
        <dbReference type="ARBA" id="ARBA00023125"/>
    </source>
</evidence>
<accession>C5RCR9</accession>
<dbReference type="SUPFAM" id="SSF47413">
    <property type="entry name" value="lambda repressor-like DNA-binding domains"/>
    <property type="match status" value="1"/>
</dbReference>
<dbReference type="eggNOG" id="COG1974">
    <property type="taxonomic scope" value="Bacteria"/>
</dbReference>
<proteinExistence type="predicted"/>
<name>C5RCR9_WEIPA</name>
<feature type="domain" description="HTH cro/C1-type" evidence="2">
    <location>
        <begin position="42"/>
        <end position="96"/>
    </location>
</feature>
<dbReference type="PANTHER" id="PTHR46558:SF11">
    <property type="entry name" value="HTH-TYPE TRANSCRIPTIONAL REGULATOR XRE"/>
    <property type="match status" value="1"/>
</dbReference>
<gene>
    <name evidence="3" type="ORF">HMPREF0877_1786</name>
</gene>
<dbReference type="Proteomes" id="UP000004528">
    <property type="component" value="Unassembled WGS sequence"/>
</dbReference>
<comment type="caution">
    <text evidence="3">The sequence shown here is derived from an EMBL/GenBank/DDBJ whole genome shotgun (WGS) entry which is preliminary data.</text>
</comment>
<dbReference type="Gene3D" id="1.10.260.40">
    <property type="entry name" value="lambda repressor-like DNA-binding domains"/>
    <property type="match status" value="1"/>
</dbReference>
<dbReference type="STRING" id="585506.HMPREF0877_1786"/>
<dbReference type="SMART" id="SM00530">
    <property type="entry name" value="HTH_XRE"/>
    <property type="match status" value="1"/>
</dbReference>